<dbReference type="Gene3D" id="3.40.50.300">
    <property type="entry name" value="P-loop containing nucleotide triphosphate hydrolases"/>
    <property type="match status" value="1"/>
</dbReference>
<evidence type="ECO:0000256" key="5">
    <source>
        <dbReference type="ARBA" id="ARBA00022840"/>
    </source>
</evidence>
<dbReference type="SMART" id="SM00382">
    <property type="entry name" value="AAA"/>
    <property type="match status" value="1"/>
</dbReference>
<evidence type="ECO:0000256" key="3">
    <source>
        <dbReference type="ARBA" id="ARBA00022475"/>
    </source>
</evidence>
<dbReference type="InterPro" id="IPR050095">
    <property type="entry name" value="ECF_ABC_transporter_ATP-bd"/>
</dbReference>
<reference evidence="10" key="2">
    <citation type="submission" date="2017-05" db="EMBL/GenBank/DDBJ databases">
        <authorList>
            <person name="Song R."/>
            <person name="Chenine A.L."/>
            <person name="Ruprecht R.M."/>
        </authorList>
    </citation>
    <scope>NUCLEOTIDE SEQUENCE</scope>
    <source>
        <strain evidence="10">SCGC AB-777_F03</strain>
    </source>
</reference>
<dbReference type="InterPro" id="IPR003593">
    <property type="entry name" value="AAA+_ATPase"/>
</dbReference>
<evidence type="ECO:0000256" key="4">
    <source>
        <dbReference type="ARBA" id="ARBA00022741"/>
    </source>
</evidence>
<organism evidence="10">
    <name type="scientific">Nanobsidianus stetteri</name>
    <dbReference type="NCBI Taxonomy" id="1294122"/>
    <lineage>
        <taxon>Archaea</taxon>
        <taxon>Nanobdellota</taxon>
        <taxon>Candidatus Nanoarchaeia</taxon>
        <taxon>Nanoarchaeales</taxon>
        <taxon>Nanopusillaceae</taxon>
        <taxon>Candidatus Nanobsidianus</taxon>
    </lineage>
</organism>
<dbReference type="PANTHER" id="PTHR43553">
    <property type="entry name" value="HEAVY METAL TRANSPORTER"/>
    <property type="match status" value="1"/>
</dbReference>
<dbReference type="InterPro" id="IPR017871">
    <property type="entry name" value="ABC_transporter-like_CS"/>
</dbReference>
<proteinExistence type="predicted"/>
<dbReference type="GO" id="GO:0016887">
    <property type="term" value="F:ATP hydrolysis activity"/>
    <property type="evidence" value="ECO:0007669"/>
    <property type="project" value="InterPro"/>
</dbReference>
<gene>
    <name evidence="9" type="ORF">DDW03_000250</name>
    <name evidence="10" type="ORF">DDW03_00650</name>
</gene>
<keyword evidence="5 9" id="KW-0067">ATP-binding</keyword>
<dbReference type="AlphaFoldDB" id="A0A2T9WM04"/>
<evidence type="ECO:0000256" key="1">
    <source>
        <dbReference type="ARBA" id="ARBA00004202"/>
    </source>
</evidence>
<dbReference type="PROSITE" id="PS50893">
    <property type="entry name" value="ABC_TRANSPORTER_2"/>
    <property type="match status" value="1"/>
</dbReference>
<dbReference type="RefSeq" id="WP_228615059.1">
    <property type="nucleotide sequence ID" value="NZ_QEFP02000003.1"/>
</dbReference>
<reference evidence="9" key="4">
    <citation type="submission" date="2021-11" db="EMBL/GenBank/DDBJ databases">
        <authorList>
            <person name="Munson-Mcgee J."/>
            <person name="Field E."/>
            <person name="Bateson M."/>
            <person name="Rooney C."/>
            <person name="Stepanauskas R."/>
            <person name="Young M."/>
        </authorList>
    </citation>
    <scope>NUCLEOTIDE SEQUENCE</scope>
    <source>
        <strain evidence="9">SCGC AB-777_F03</strain>
    </source>
</reference>
<reference evidence="9" key="3">
    <citation type="submission" date="2017-05" db="EMBL/GenBank/DDBJ databases">
        <authorList>
            <person name="Munson-Mcgee J.H."/>
        </authorList>
    </citation>
    <scope>NUCLEOTIDE SEQUENCE</scope>
    <source>
        <strain evidence="9">SCGC AB-777_F03</strain>
    </source>
</reference>
<dbReference type="PROSITE" id="PS00211">
    <property type="entry name" value="ABC_TRANSPORTER_1"/>
    <property type="match status" value="1"/>
</dbReference>
<dbReference type="Proteomes" id="UP000245509">
    <property type="component" value="Unassembled WGS sequence"/>
</dbReference>
<evidence type="ECO:0000313" key="9">
    <source>
        <dbReference type="EMBL" id="MCC5446841.1"/>
    </source>
</evidence>
<evidence type="ECO:0000313" key="10">
    <source>
        <dbReference type="EMBL" id="PVU68837.1"/>
    </source>
</evidence>
<keyword evidence="2" id="KW-0813">Transport</keyword>
<dbReference type="PANTHER" id="PTHR43553:SF27">
    <property type="entry name" value="ENERGY-COUPLING FACTOR TRANSPORTER ATP-BINDING PROTEIN ECFA2"/>
    <property type="match status" value="1"/>
</dbReference>
<keyword evidence="6" id="KW-1278">Translocase</keyword>
<dbReference type="GO" id="GO:0005524">
    <property type="term" value="F:ATP binding"/>
    <property type="evidence" value="ECO:0007669"/>
    <property type="project" value="UniProtKB-KW"/>
</dbReference>
<evidence type="ECO:0000256" key="2">
    <source>
        <dbReference type="ARBA" id="ARBA00022448"/>
    </source>
</evidence>
<evidence type="ECO:0000256" key="6">
    <source>
        <dbReference type="ARBA" id="ARBA00022967"/>
    </source>
</evidence>
<sequence length="229" mass="26618">MLKIEGLNVYSDNKKILENINLEFEYGKLYLIFGPNGSGKTTLAKAILNDESLKKEGKIFLDNVDITNERTENIAKYTYYSFQDPVEIENIRTRTLLMYILDNFDEKKILSLGKDLGLPEDFLDRGVNYNLSGGEKKRFSLLLSILLNRKVIILDEIDSGVDIEFLNKLKYYLYQFKKENKIVILISHNFKFVKELDIDKVIVLIDGKVKYVGDKNILNKIEEYGFKVF</sequence>
<comment type="caution">
    <text evidence="10">The sequence shown here is derived from an EMBL/GenBank/DDBJ whole genome shotgun (WGS) entry which is preliminary data.</text>
</comment>
<dbReference type="SUPFAM" id="SSF52540">
    <property type="entry name" value="P-loop containing nucleoside triphosphate hydrolases"/>
    <property type="match status" value="1"/>
</dbReference>
<dbReference type="EMBL" id="QEFP01000002">
    <property type="protein sequence ID" value="PVU68837.1"/>
    <property type="molecule type" value="Genomic_DNA"/>
</dbReference>
<dbReference type="InterPro" id="IPR027417">
    <property type="entry name" value="P-loop_NTPase"/>
</dbReference>
<dbReference type="InterPro" id="IPR003439">
    <property type="entry name" value="ABC_transporter-like_ATP-bd"/>
</dbReference>
<dbReference type="EMBL" id="QEFP02000003">
    <property type="protein sequence ID" value="MCC5446841.1"/>
    <property type="molecule type" value="Genomic_DNA"/>
</dbReference>
<accession>A0A2T9WM04</accession>
<protein>
    <submittedName>
        <fullName evidence="9">ATP-binding cassette domain-containing protein</fullName>
    </submittedName>
</protein>
<comment type="subcellular location">
    <subcellularLocation>
        <location evidence="1">Cell membrane</location>
        <topology evidence="1">Peripheral membrane protein</topology>
    </subcellularLocation>
</comment>
<keyword evidence="4" id="KW-0547">Nucleotide-binding</keyword>
<keyword evidence="7" id="KW-0472">Membrane</keyword>
<name>A0A2T9WM04_NANST</name>
<dbReference type="GO" id="GO:0043190">
    <property type="term" value="C:ATP-binding cassette (ABC) transporter complex"/>
    <property type="evidence" value="ECO:0007669"/>
    <property type="project" value="TreeGrafter"/>
</dbReference>
<keyword evidence="3" id="KW-1003">Cell membrane</keyword>
<reference evidence="10" key="1">
    <citation type="journal article" date="2015" name="Appl. Environ. Microbiol.">
        <title>Nanoarchaeota, Their Sulfolobales Host, and Nanoarchaeota Virus Distribution across Yellowstone National Park Hot Springs.</title>
        <authorList>
            <person name="Munson-McGee J.H."/>
            <person name="Field E.K."/>
            <person name="Bateson M."/>
            <person name="Rooney C."/>
            <person name="Stepanauskas R."/>
            <person name="Young M.J."/>
        </authorList>
    </citation>
    <scope>NUCLEOTIDE SEQUENCE [LARGE SCALE GENOMIC DNA]</scope>
    <source>
        <strain evidence="10">SCGC AB-777_F03</strain>
    </source>
</reference>
<dbReference type="GO" id="GO:0042626">
    <property type="term" value="F:ATPase-coupled transmembrane transporter activity"/>
    <property type="evidence" value="ECO:0007669"/>
    <property type="project" value="TreeGrafter"/>
</dbReference>
<feature type="domain" description="ABC transporter" evidence="8">
    <location>
        <begin position="2"/>
        <end position="229"/>
    </location>
</feature>
<evidence type="ECO:0000256" key="7">
    <source>
        <dbReference type="ARBA" id="ARBA00023136"/>
    </source>
</evidence>
<evidence type="ECO:0000259" key="8">
    <source>
        <dbReference type="PROSITE" id="PS50893"/>
    </source>
</evidence>
<dbReference type="Pfam" id="PF00005">
    <property type="entry name" value="ABC_tran"/>
    <property type="match status" value="1"/>
</dbReference>